<dbReference type="CDD" id="cd00761">
    <property type="entry name" value="Glyco_tranf_GTA_type"/>
    <property type="match status" value="1"/>
</dbReference>
<dbReference type="Gene3D" id="3.90.550.10">
    <property type="entry name" value="Spore Coat Polysaccharide Biosynthesis Protein SpsA, Chain A"/>
    <property type="match status" value="1"/>
</dbReference>
<evidence type="ECO:0000313" key="3">
    <source>
        <dbReference type="Proteomes" id="UP000024900"/>
    </source>
</evidence>
<dbReference type="PANTHER" id="PTHR22916">
    <property type="entry name" value="GLYCOSYLTRANSFERASE"/>
    <property type="match status" value="1"/>
</dbReference>
<protein>
    <submittedName>
        <fullName evidence="2">Putative glucosylltransferase</fullName>
    </submittedName>
</protein>
<evidence type="ECO:0000259" key="1">
    <source>
        <dbReference type="Pfam" id="PF00535"/>
    </source>
</evidence>
<reference evidence="2 3" key="1">
    <citation type="journal article" date="2014" name="BMC Genomics">
        <title>Comparative genomics of Bradyrhizobium japonicum CPAC 15 and Bradyrhizobium diazoefficiens CPAC 7: elite model strains for understanding symbiotic performance with soybean.</title>
        <authorList>
            <person name="Siqueira A.F."/>
            <person name="Ormeno-Orrillo E."/>
            <person name="Souza R.C."/>
            <person name="Rodrigues E.P."/>
            <person name="Almeida L.G."/>
            <person name="Barcellos F.G."/>
            <person name="Batista J.S."/>
            <person name="Nakatami A.S."/>
            <person name="Martinez-Romero E."/>
            <person name="Vasconcelos A.T."/>
            <person name="Hungria M."/>
        </authorList>
    </citation>
    <scope>NUCLEOTIDE SEQUENCE [LARGE SCALE GENOMIC DNA]</scope>
    <source>
        <strain evidence="2 3">SEMIA 5080</strain>
    </source>
</reference>
<dbReference type="SUPFAM" id="SSF53448">
    <property type="entry name" value="Nucleotide-diphospho-sugar transferases"/>
    <property type="match status" value="1"/>
</dbReference>
<dbReference type="PANTHER" id="PTHR22916:SF3">
    <property type="entry name" value="UDP-GLCNAC:BETAGAL BETA-1,3-N-ACETYLGLUCOSAMINYLTRANSFERASE-LIKE PROTEIN 1"/>
    <property type="match status" value="1"/>
</dbReference>
<dbReference type="EMBL" id="ADOU02000005">
    <property type="protein sequence ID" value="KGJ66442.1"/>
    <property type="molecule type" value="Genomic_DNA"/>
</dbReference>
<sequence>MSIPDRPPLVSVIMSMRNSAVTVEAAVRSVLQQTLADWELIVIDNGSFDESGAIVAGFNDPRIRLVREASTSCLAVRLNQAVTLSRGEFIARMDADDICFPDRLSRQVARLREDPRLDLIGCGAVVFTSAGELVGELPVGRVHQDIVARPFAGFPFPHPTWCGRATWFRDNPYDSSIGYAEDQDLLLRSFRHSRLGAVDAVLLAYRQDRLSLRKLVTGRLTFMGSLWRHGLATREVLPVLAGMTNHIVKAAVDIATVSTGLNRSMQLRRLRPISPAIAPQWRELRQVLLAPTNLAGNPGPCAA</sequence>
<dbReference type="AlphaFoldDB" id="A0A837CBB3"/>
<organism evidence="2 3">
    <name type="scientific">Bradyrhizobium diazoefficiens SEMIA 5080</name>
    <dbReference type="NCBI Taxonomy" id="754504"/>
    <lineage>
        <taxon>Bacteria</taxon>
        <taxon>Pseudomonadati</taxon>
        <taxon>Pseudomonadota</taxon>
        <taxon>Alphaproteobacteria</taxon>
        <taxon>Hyphomicrobiales</taxon>
        <taxon>Nitrobacteraceae</taxon>
        <taxon>Bradyrhizobium</taxon>
    </lineage>
</organism>
<feature type="domain" description="Glycosyltransferase 2-like" evidence="1">
    <location>
        <begin position="11"/>
        <end position="127"/>
    </location>
</feature>
<evidence type="ECO:0000313" key="2">
    <source>
        <dbReference type="EMBL" id="KGJ66442.1"/>
    </source>
</evidence>
<keyword evidence="2" id="KW-0808">Transferase</keyword>
<dbReference type="Pfam" id="PF00535">
    <property type="entry name" value="Glycos_transf_2"/>
    <property type="match status" value="1"/>
</dbReference>
<dbReference type="Proteomes" id="UP000024900">
    <property type="component" value="Unassembled WGS sequence"/>
</dbReference>
<dbReference type="InterPro" id="IPR029044">
    <property type="entry name" value="Nucleotide-diphossugar_trans"/>
</dbReference>
<gene>
    <name evidence="2" type="ORF">BJA5080_03062</name>
</gene>
<comment type="caution">
    <text evidence="2">The sequence shown here is derived from an EMBL/GenBank/DDBJ whole genome shotgun (WGS) entry which is preliminary data.</text>
</comment>
<accession>A0A837CBB3</accession>
<proteinExistence type="predicted"/>
<name>A0A837CBB3_9BRAD</name>
<dbReference type="GO" id="GO:0016758">
    <property type="term" value="F:hexosyltransferase activity"/>
    <property type="evidence" value="ECO:0007669"/>
    <property type="project" value="UniProtKB-ARBA"/>
</dbReference>
<dbReference type="InterPro" id="IPR001173">
    <property type="entry name" value="Glyco_trans_2-like"/>
</dbReference>